<name>A0ACC3S9P9_9PEZI</name>
<evidence type="ECO:0000313" key="2">
    <source>
        <dbReference type="Proteomes" id="UP001320706"/>
    </source>
</evidence>
<dbReference type="EMBL" id="JAMKPW020000033">
    <property type="protein sequence ID" value="KAK8202198.1"/>
    <property type="molecule type" value="Genomic_DNA"/>
</dbReference>
<organism evidence="1 2">
    <name type="scientific">Zalaria obscura</name>
    <dbReference type="NCBI Taxonomy" id="2024903"/>
    <lineage>
        <taxon>Eukaryota</taxon>
        <taxon>Fungi</taxon>
        <taxon>Dikarya</taxon>
        <taxon>Ascomycota</taxon>
        <taxon>Pezizomycotina</taxon>
        <taxon>Dothideomycetes</taxon>
        <taxon>Dothideomycetidae</taxon>
        <taxon>Dothideales</taxon>
        <taxon>Zalariaceae</taxon>
        <taxon>Zalaria</taxon>
    </lineage>
</organism>
<gene>
    <name evidence="1" type="primary">SSU1</name>
    <name evidence="1" type="ORF">M8818_005725</name>
</gene>
<proteinExistence type="predicted"/>
<evidence type="ECO:0000313" key="1">
    <source>
        <dbReference type="EMBL" id="KAK8202198.1"/>
    </source>
</evidence>
<keyword evidence="2" id="KW-1185">Reference proteome</keyword>
<sequence length="419" mass="46412">MGTATLQAAYVNFPYPITGADRWLRDIGYCLWITAIVTFVTFAFTIITRYMRHPALLKKNLLEFPNSSYMGAIPISINSIMIGIVSYYDYRASGVWAAFVVWWIGLFFGLCVTIGVVIIQMIRAAEQELSDVAGVWVMTTVPLLTTASSGATLLPFLSTHSTKCAIIVLVISFMCWALGMAILNLILSVYFYRLIAYKLPAQPLLASSFLPIAALSQGAFAIQKMSIYLASYIQSKGYGPTQVHPPPIPMSTLQATQEVIHWMGIIMCLYLLAHATFWLVQAVTAILFKVPKSFNIGMWSFVFPLASYANAWSFLSRDLRNDGMRGWAAMITMLATITWLFCALCTTYFGLYQGSLFNAPGLEEWIGDPDQEGKKGRKAHQSNGTYSMGEPDEEKGETNGFNADGIDGQDHSAARRRAS</sequence>
<dbReference type="Proteomes" id="UP001320706">
    <property type="component" value="Unassembled WGS sequence"/>
</dbReference>
<accession>A0ACC3S9P9</accession>
<comment type="caution">
    <text evidence="1">The sequence shown here is derived from an EMBL/GenBank/DDBJ whole genome shotgun (WGS) entry which is preliminary data.</text>
</comment>
<reference evidence="1" key="1">
    <citation type="submission" date="2024-02" db="EMBL/GenBank/DDBJ databases">
        <title>Metagenome Assembled Genome of Zalaria obscura JY119.</title>
        <authorList>
            <person name="Vighnesh L."/>
            <person name="Jagadeeshwari U."/>
            <person name="Venkata Ramana C."/>
            <person name="Sasikala C."/>
        </authorList>
    </citation>
    <scope>NUCLEOTIDE SEQUENCE</scope>
    <source>
        <strain evidence="1">JY119</strain>
    </source>
</reference>
<protein>
    <submittedName>
        <fullName evidence="1">Plasma membrane sulfite pump involved in sulfite metabolism</fullName>
    </submittedName>
</protein>